<feature type="region of interest" description="Disordered" evidence="1">
    <location>
        <begin position="122"/>
        <end position="258"/>
    </location>
</feature>
<evidence type="ECO:0000256" key="1">
    <source>
        <dbReference type="SAM" id="MobiDB-lite"/>
    </source>
</evidence>
<feature type="region of interest" description="Disordered" evidence="1">
    <location>
        <begin position="291"/>
        <end position="335"/>
    </location>
</feature>
<evidence type="ECO:0000313" key="3">
    <source>
        <dbReference type="Proteomes" id="UP000053257"/>
    </source>
</evidence>
<feature type="compositionally biased region" description="Basic and acidic residues" evidence="1">
    <location>
        <begin position="122"/>
        <end position="131"/>
    </location>
</feature>
<reference evidence="2 3" key="1">
    <citation type="journal article" date="2014" name="PLoS Genet.">
        <title>Analysis of the Phlebiopsis gigantea genome, transcriptome and secretome provides insight into its pioneer colonization strategies of wood.</title>
        <authorList>
            <person name="Hori C."/>
            <person name="Ishida T."/>
            <person name="Igarashi K."/>
            <person name="Samejima M."/>
            <person name="Suzuki H."/>
            <person name="Master E."/>
            <person name="Ferreira P."/>
            <person name="Ruiz-Duenas F.J."/>
            <person name="Held B."/>
            <person name="Canessa P."/>
            <person name="Larrondo L.F."/>
            <person name="Schmoll M."/>
            <person name="Druzhinina I.S."/>
            <person name="Kubicek C.P."/>
            <person name="Gaskell J.A."/>
            <person name="Kersten P."/>
            <person name="St John F."/>
            <person name="Glasner J."/>
            <person name="Sabat G."/>
            <person name="Splinter BonDurant S."/>
            <person name="Syed K."/>
            <person name="Yadav J."/>
            <person name="Mgbeahuruike A.C."/>
            <person name="Kovalchuk A."/>
            <person name="Asiegbu F.O."/>
            <person name="Lackner G."/>
            <person name="Hoffmeister D."/>
            <person name="Rencoret J."/>
            <person name="Gutierrez A."/>
            <person name="Sun H."/>
            <person name="Lindquist E."/>
            <person name="Barry K."/>
            <person name="Riley R."/>
            <person name="Grigoriev I.V."/>
            <person name="Henrissat B."/>
            <person name="Kues U."/>
            <person name="Berka R.M."/>
            <person name="Martinez A.T."/>
            <person name="Covert S.F."/>
            <person name="Blanchette R.A."/>
            <person name="Cullen D."/>
        </authorList>
    </citation>
    <scope>NUCLEOTIDE SEQUENCE [LARGE SCALE GENOMIC DNA]</scope>
    <source>
        <strain evidence="2 3">11061_1 CR5-6</strain>
    </source>
</reference>
<feature type="region of interest" description="Disordered" evidence="1">
    <location>
        <begin position="356"/>
        <end position="456"/>
    </location>
</feature>
<feature type="compositionally biased region" description="Polar residues" evidence="1">
    <location>
        <begin position="136"/>
        <end position="170"/>
    </location>
</feature>
<feature type="compositionally biased region" description="Acidic residues" evidence="1">
    <location>
        <begin position="319"/>
        <end position="334"/>
    </location>
</feature>
<organism evidence="2 3">
    <name type="scientific">Phlebiopsis gigantea (strain 11061_1 CR5-6)</name>
    <name type="common">White-rot fungus</name>
    <name type="synonym">Peniophora gigantea</name>
    <dbReference type="NCBI Taxonomy" id="745531"/>
    <lineage>
        <taxon>Eukaryota</taxon>
        <taxon>Fungi</taxon>
        <taxon>Dikarya</taxon>
        <taxon>Basidiomycota</taxon>
        <taxon>Agaricomycotina</taxon>
        <taxon>Agaricomycetes</taxon>
        <taxon>Polyporales</taxon>
        <taxon>Phanerochaetaceae</taxon>
        <taxon>Phlebiopsis</taxon>
    </lineage>
</organism>
<name>A0A0C3SF70_PHLG1</name>
<feature type="compositionally biased region" description="Polar residues" evidence="1">
    <location>
        <begin position="184"/>
        <end position="201"/>
    </location>
</feature>
<dbReference type="EMBL" id="KN840445">
    <property type="protein sequence ID" value="KIP11570.1"/>
    <property type="molecule type" value="Genomic_DNA"/>
</dbReference>
<sequence>MAEGSQHVRQADIAGILAILTQTVNQQTQILEEIRTNQKQLSSLDARMVKLEGLMQGTSSGEPAPAPASSSLVNPAGIAEVVAGLSLTLKLAQSNISNASTAHILGQLQADRLQLPSNYKGKGKEVARDAPLEVTDSVQPQDTLIIGEQTTVSPEAKSYQDQDATAQSTGPPTPLSVPAKPLSVLSTTYSSDEPNVLSVSSQRKRKRRINQPRAVSASTLYGKEREVGGPEPSTSGPAAQKRKAEDAEPHSPSRAPRVRKLRRVEVLIMQNPRILERMRIATPLHEALEERRHASRAASPMDVDPYTEAFSSDLSDLSDLTESDVEEGENDTNGEDIATFVERGSEQEVEGQVLAMSDSSDDCQEDTAQEEQPASRPPRRSMLRPNYNYGDLADLGISMPLDEDSDYVPDKSQGDRAPGPSRRPQTRRADAVSPQPESFVGIPVSQTRPKSKPMSY</sequence>
<keyword evidence="3" id="KW-1185">Reference proteome</keyword>
<dbReference type="Proteomes" id="UP000053257">
    <property type="component" value="Unassembled WGS sequence"/>
</dbReference>
<proteinExistence type="predicted"/>
<feature type="compositionally biased region" description="Basic and acidic residues" evidence="1">
    <location>
        <begin position="242"/>
        <end position="251"/>
    </location>
</feature>
<gene>
    <name evidence="2" type="ORF">PHLGIDRAFT_456256</name>
</gene>
<protein>
    <submittedName>
        <fullName evidence="2">Uncharacterized protein</fullName>
    </submittedName>
</protein>
<dbReference type="AlphaFoldDB" id="A0A0C3SF70"/>
<feature type="compositionally biased region" description="Acidic residues" evidence="1">
    <location>
        <begin position="359"/>
        <end position="369"/>
    </location>
</feature>
<evidence type="ECO:0000313" key="2">
    <source>
        <dbReference type="EMBL" id="KIP11570.1"/>
    </source>
</evidence>
<dbReference type="HOGENOM" id="CLU_600069_0_0_1"/>
<accession>A0A0C3SF70</accession>